<organism evidence="2 3">
    <name type="scientific">Rhynchophorus ferrugineus</name>
    <name type="common">Red palm weevil</name>
    <name type="synonym">Curculio ferrugineus</name>
    <dbReference type="NCBI Taxonomy" id="354439"/>
    <lineage>
        <taxon>Eukaryota</taxon>
        <taxon>Metazoa</taxon>
        <taxon>Ecdysozoa</taxon>
        <taxon>Arthropoda</taxon>
        <taxon>Hexapoda</taxon>
        <taxon>Insecta</taxon>
        <taxon>Pterygota</taxon>
        <taxon>Neoptera</taxon>
        <taxon>Endopterygota</taxon>
        <taxon>Coleoptera</taxon>
        <taxon>Polyphaga</taxon>
        <taxon>Cucujiformia</taxon>
        <taxon>Curculionidae</taxon>
        <taxon>Dryophthorinae</taxon>
        <taxon>Rhynchophorus</taxon>
    </lineage>
</organism>
<feature type="compositionally biased region" description="Basic and acidic residues" evidence="1">
    <location>
        <begin position="13"/>
        <end position="22"/>
    </location>
</feature>
<evidence type="ECO:0000313" key="3">
    <source>
        <dbReference type="Proteomes" id="UP000625711"/>
    </source>
</evidence>
<evidence type="ECO:0000313" key="2">
    <source>
        <dbReference type="EMBL" id="KAF7272811.1"/>
    </source>
</evidence>
<feature type="region of interest" description="Disordered" evidence="1">
    <location>
        <begin position="1"/>
        <end position="29"/>
    </location>
</feature>
<accession>A0A834I520</accession>
<reference evidence="2" key="1">
    <citation type="submission" date="2020-08" db="EMBL/GenBank/DDBJ databases">
        <title>Genome sequencing and assembly of the red palm weevil Rhynchophorus ferrugineus.</title>
        <authorList>
            <person name="Dias G.B."/>
            <person name="Bergman C.M."/>
            <person name="Manee M."/>
        </authorList>
    </citation>
    <scope>NUCLEOTIDE SEQUENCE</scope>
    <source>
        <strain evidence="2">AA-2017</strain>
        <tissue evidence="2">Whole larva</tissue>
    </source>
</reference>
<name>A0A834I520_RHYFE</name>
<dbReference type="EMBL" id="JAACXV010013686">
    <property type="protein sequence ID" value="KAF7272811.1"/>
    <property type="molecule type" value="Genomic_DNA"/>
</dbReference>
<sequence>MITAATGGKKRGPKGEKEKESVKLSPSSSSYSRIVLIDDRSPAEPICDIKSFDAASCAATSYSEAKKWKDARELFRQGGGGGGDGGLLRTGQFYWQVRCE</sequence>
<gene>
    <name evidence="2" type="ORF">GWI33_014434</name>
</gene>
<dbReference type="Proteomes" id="UP000625711">
    <property type="component" value="Unassembled WGS sequence"/>
</dbReference>
<protein>
    <submittedName>
        <fullName evidence="2">Uncharacterized protein</fullName>
    </submittedName>
</protein>
<proteinExistence type="predicted"/>
<dbReference type="AlphaFoldDB" id="A0A834I520"/>
<comment type="caution">
    <text evidence="2">The sequence shown here is derived from an EMBL/GenBank/DDBJ whole genome shotgun (WGS) entry which is preliminary data.</text>
</comment>
<evidence type="ECO:0000256" key="1">
    <source>
        <dbReference type="SAM" id="MobiDB-lite"/>
    </source>
</evidence>
<keyword evidence="3" id="KW-1185">Reference proteome</keyword>